<proteinExistence type="predicted"/>
<gene>
    <name evidence="1" type="ORF">LCMAC103_00710</name>
</gene>
<evidence type="ECO:0000313" key="1">
    <source>
        <dbReference type="EMBL" id="QBK86740.1"/>
    </source>
</evidence>
<sequence>MVGFLFMMWLNDFVYYIGNGGVIVSVDERLASIGTRLELLEVLPQIFDLLNRTAA</sequence>
<dbReference type="EMBL" id="MK500335">
    <property type="protein sequence ID" value="QBK86740.1"/>
    <property type="molecule type" value="Genomic_DNA"/>
</dbReference>
<reference evidence="1" key="1">
    <citation type="journal article" date="2019" name="MBio">
        <title>Virus Genomes from Deep Sea Sediments Expand the Ocean Megavirome and Support Independent Origins of Viral Gigantism.</title>
        <authorList>
            <person name="Backstrom D."/>
            <person name="Yutin N."/>
            <person name="Jorgensen S.L."/>
            <person name="Dharamshi J."/>
            <person name="Homa F."/>
            <person name="Zaremba-Niedwiedzka K."/>
            <person name="Spang A."/>
            <person name="Wolf Y.I."/>
            <person name="Koonin E.V."/>
            <person name="Ettema T.J."/>
        </authorList>
    </citation>
    <scope>NUCLEOTIDE SEQUENCE</scope>
</reference>
<accession>A0A481YUN6</accession>
<protein>
    <submittedName>
        <fullName evidence="1">Uncharacterized protein</fullName>
    </submittedName>
</protein>
<name>A0A481YUN6_9VIRU</name>
<organism evidence="1">
    <name type="scientific">Marseillevirus LCMAC103</name>
    <dbReference type="NCBI Taxonomy" id="2506604"/>
    <lineage>
        <taxon>Viruses</taxon>
        <taxon>Varidnaviria</taxon>
        <taxon>Bamfordvirae</taxon>
        <taxon>Nucleocytoviricota</taxon>
        <taxon>Megaviricetes</taxon>
        <taxon>Pimascovirales</taxon>
        <taxon>Pimascovirales incertae sedis</taxon>
        <taxon>Marseilleviridae</taxon>
    </lineage>
</organism>